<keyword evidence="1" id="KW-1133">Transmembrane helix</keyword>
<dbReference type="InterPro" id="IPR021759">
    <property type="entry name" value="WxLIP_HBD"/>
</dbReference>
<dbReference type="Pfam" id="PF06030">
    <property type="entry name" value="WxLIP_PGBD"/>
    <property type="match status" value="1"/>
</dbReference>
<dbReference type="EMBL" id="JBHTOP010000007">
    <property type="protein sequence ID" value="MFD1671395.1"/>
    <property type="molecule type" value="Genomic_DNA"/>
</dbReference>
<evidence type="ECO:0000259" key="4">
    <source>
        <dbReference type="Pfam" id="PF11797"/>
    </source>
</evidence>
<gene>
    <name evidence="5" type="ORF">ACFQ5M_04730</name>
</gene>
<accession>A0ABW4J868</accession>
<feature type="domain" description="WxL Interacting Protein peptidoglycan binding" evidence="3">
    <location>
        <begin position="32"/>
        <end position="154"/>
    </location>
</feature>
<comment type="caution">
    <text evidence="5">The sequence shown here is derived from an EMBL/GenBank/DDBJ whole genome shotgun (WGS) entry which is preliminary data.</text>
</comment>
<organism evidence="5 6">
    <name type="scientific">Agrilactobacillus yilanensis</name>
    <dbReference type="NCBI Taxonomy" id="2485997"/>
    <lineage>
        <taxon>Bacteria</taxon>
        <taxon>Bacillati</taxon>
        <taxon>Bacillota</taxon>
        <taxon>Bacilli</taxon>
        <taxon>Lactobacillales</taxon>
        <taxon>Lactobacillaceae</taxon>
        <taxon>Agrilactobacillus</taxon>
    </lineage>
</organism>
<dbReference type="InterPro" id="IPR010317">
    <property type="entry name" value="WxLIP_PGBD"/>
</dbReference>
<feature type="signal peptide" evidence="2">
    <location>
        <begin position="1"/>
        <end position="26"/>
    </location>
</feature>
<keyword evidence="2" id="KW-0732">Signal</keyword>
<feature type="chain" id="PRO_5045143551" evidence="2">
    <location>
        <begin position="27"/>
        <end position="339"/>
    </location>
</feature>
<keyword evidence="1" id="KW-0812">Transmembrane</keyword>
<evidence type="ECO:0000313" key="5">
    <source>
        <dbReference type="EMBL" id="MFD1671395.1"/>
    </source>
</evidence>
<feature type="transmembrane region" description="Helical" evidence="1">
    <location>
        <begin position="311"/>
        <end position="332"/>
    </location>
</feature>
<protein>
    <submittedName>
        <fullName evidence="5">WxL protein host-binding domain-containing protein</fullName>
    </submittedName>
</protein>
<dbReference type="Proteomes" id="UP001597267">
    <property type="component" value="Unassembled WGS sequence"/>
</dbReference>
<evidence type="ECO:0000256" key="1">
    <source>
        <dbReference type="SAM" id="Phobius"/>
    </source>
</evidence>
<evidence type="ECO:0000313" key="6">
    <source>
        <dbReference type="Proteomes" id="UP001597267"/>
    </source>
</evidence>
<dbReference type="Pfam" id="PF11797">
    <property type="entry name" value="WxLIP_HBD"/>
    <property type="match status" value="1"/>
</dbReference>
<proteinExistence type="predicted"/>
<name>A0ABW4J868_9LACO</name>
<sequence length="339" mass="37865">MSLKKWIVAFALGFVAFLVLPQQASAASGAEFTIRNVYSEEQTDPEAGFFAYQPIPDHDYTINTMVENLNRNETLDFEARLLTATTQDQGGISYLPAKTPRDKSLKLALPDMLKDQAVIQKFSIAPGQKQVLTYHVHTPKEPIKGTILGSVHVKRLNKSDTSKQMMALNNKFSMTIPVIFKGEMADTLLPELHLTKVQLQAVGGLPQLTATVHNSQPVMFGEIYLTTKLFKKGQDTPILTQRDKNLKMAPNSTMNYIMTTNNKTLAPGRYTLKMTVVSGAETFHLQKSFTIKATDEKEITKQLVKDNRHSGLFWLLLGVGLTLGIGLLIFLIRRRKNKA</sequence>
<evidence type="ECO:0000256" key="2">
    <source>
        <dbReference type="SAM" id="SignalP"/>
    </source>
</evidence>
<evidence type="ECO:0000259" key="3">
    <source>
        <dbReference type="Pfam" id="PF06030"/>
    </source>
</evidence>
<dbReference type="RefSeq" id="WP_125715411.1">
    <property type="nucleotide sequence ID" value="NZ_JBHTOP010000007.1"/>
</dbReference>
<keyword evidence="1" id="KW-0472">Membrane</keyword>
<keyword evidence="6" id="KW-1185">Reference proteome</keyword>
<reference evidence="6" key="1">
    <citation type="journal article" date="2019" name="Int. J. Syst. Evol. Microbiol.">
        <title>The Global Catalogue of Microorganisms (GCM) 10K type strain sequencing project: providing services to taxonomists for standard genome sequencing and annotation.</title>
        <authorList>
            <consortium name="The Broad Institute Genomics Platform"/>
            <consortium name="The Broad Institute Genome Sequencing Center for Infectious Disease"/>
            <person name="Wu L."/>
            <person name="Ma J."/>
        </authorList>
    </citation>
    <scope>NUCLEOTIDE SEQUENCE [LARGE SCALE GENOMIC DNA]</scope>
    <source>
        <strain evidence="6">CCM 8896</strain>
    </source>
</reference>
<feature type="domain" description="WxL Interacting Protein host binding" evidence="4">
    <location>
        <begin position="164"/>
        <end position="300"/>
    </location>
</feature>